<evidence type="ECO:0000256" key="1">
    <source>
        <dbReference type="SAM" id="Phobius"/>
    </source>
</evidence>
<feature type="transmembrane region" description="Helical" evidence="1">
    <location>
        <begin position="197"/>
        <end position="214"/>
    </location>
</feature>
<keyword evidence="1" id="KW-0812">Transmembrane</keyword>
<dbReference type="EMBL" id="HBDZ01015489">
    <property type="protein sequence ID" value="CAD8250425.1"/>
    <property type="molecule type" value="Transcribed_RNA"/>
</dbReference>
<protein>
    <submittedName>
        <fullName evidence="2">Uncharacterized protein</fullName>
    </submittedName>
</protein>
<sequence length="255" mass="28123">MDITSELDEAEYEVENLIVELEDFIEPEVKHAPPAKLKKLEMTPTQEALNAATMFGAPCYALWYYQEALGKGGQACMPFTLVLLLAAVWLHLPWSVTYHLVCAFRRAKRSALWDPVDNTYRRLDQTWIHISGSLVAYSLSASLVYFGAAAIFNGISVMYLWSKQGRPTRARRRRLTNVVICAVGQLAPLIPRGDVSNAVGAFTSFLVAAGLFVINSKLDGWGHCLFHVLLVPYMAFLCRSAAAADTGSGECDIAS</sequence>
<proteinExistence type="predicted"/>
<keyword evidence="1" id="KW-0472">Membrane</keyword>
<reference evidence="2" key="1">
    <citation type="submission" date="2021-01" db="EMBL/GenBank/DDBJ databases">
        <authorList>
            <person name="Corre E."/>
            <person name="Pelletier E."/>
            <person name="Niang G."/>
            <person name="Scheremetjew M."/>
            <person name="Finn R."/>
            <person name="Kale V."/>
            <person name="Holt S."/>
            <person name="Cochrane G."/>
            <person name="Meng A."/>
            <person name="Brown T."/>
            <person name="Cohen L."/>
        </authorList>
    </citation>
    <scope>NUCLEOTIDE SEQUENCE</scope>
    <source>
        <strain evidence="2">CCMP1413</strain>
    </source>
</reference>
<gene>
    <name evidence="2" type="ORF">PCOL08062_LOCUS11957</name>
</gene>
<name>A0A7R9Y7U1_9VIRI</name>
<organism evidence="2">
    <name type="scientific">Prasinoderma coloniale</name>
    <dbReference type="NCBI Taxonomy" id="156133"/>
    <lineage>
        <taxon>Eukaryota</taxon>
        <taxon>Viridiplantae</taxon>
        <taxon>Prasinodermophyta</taxon>
        <taxon>Prasinodermophyceae</taxon>
        <taxon>Prasinodermales</taxon>
        <taxon>Prasinodermaceae</taxon>
        <taxon>Prasinoderma</taxon>
    </lineage>
</organism>
<accession>A0A7R9Y7U1</accession>
<evidence type="ECO:0000313" key="2">
    <source>
        <dbReference type="EMBL" id="CAD8250425.1"/>
    </source>
</evidence>
<feature type="transmembrane region" description="Helical" evidence="1">
    <location>
        <begin position="77"/>
        <end position="96"/>
    </location>
</feature>
<keyword evidence="1" id="KW-1133">Transmembrane helix</keyword>
<feature type="transmembrane region" description="Helical" evidence="1">
    <location>
        <begin position="48"/>
        <end position="65"/>
    </location>
</feature>
<dbReference type="AlphaFoldDB" id="A0A7R9Y7U1"/>